<comment type="caution">
    <text evidence="2">The sequence shown here is derived from an EMBL/GenBank/DDBJ whole genome shotgun (WGS) entry which is preliminary data.</text>
</comment>
<dbReference type="AlphaFoldDB" id="A0A9P7YAG1"/>
<evidence type="ECO:0000313" key="3">
    <source>
        <dbReference type="Proteomes" id="UP000824998"/>
    </source>
</evidence>
<evidence type="ECO:0000256" key="1">
    <source>
        <dbReference type="SAM" id="MobiDB-lite"/>
    </source>
</evidence>
<accession>A0A9P7YAG1</accession>
<name>A0A9P7YAG1_9HELO</name>
<gene>
    <name evidence="2" type="ORF">BJ875DRAFT_546483</name>
</gene>
<organism evidence="2 3">
    <name type="scientific">Amylocarpus encephaloides</name>
    <dbReference type="NCBI Taxonomy" id="45428"/>
    <lineage>
        <taxon>Eukaryota</taxon>
        <taxon>Fungi</taxon>
        <taxon>Dikarya</taxon>
        <taxon>Ascomycota</taxon>
        <taxon>Pezizomycotina</taxon>
        <taxon>Leotiomycetes</taxon>
        <taxon>Helotiales</taxon>
        <taxon>Helotiales incertae sedis</taxon>
        <taxon>Amylocarpus</taxon>
    </lineage>
</organism>
<protein>
    <submittedName>
        <fullName evidence="2">Uncharacterized protein</fullName>
    </submittedName>
</protein>
<keyword evidence="3" id="KW-1185">Reference proteome</keyword>
<dbReference type="PROSITE" id="PS51257">
    <property type="entry name" value="PROKAR_LIPOPROTEIN"/>
    <property type="match status" value="1"/>
</dbReference>
<feature type="region of interest" description="Disordered" evidence="1">
    <location>
        <begin position="108"/>
        <end position="148"/>
    </location>
</feature>
<feature type="compositionally biased region" description="Basic and acidic residues" evidence="1">
    <location>
        <begin position="126"/>
        <end position="135"/>
    </location>
</feature>
<dbReference type="Proteomes" id="UP000824998">
    <property type="component" value="Unassembled WGS sequence"/>
</dbReference>
<sequence>MGHRTMMPGRPGKYHVMSTNNLTLISCPTQTNLTIPGKQGLAGRSIPVGYCPLLHIHADGGIMLGAGRGGGLLKYLMQIMAQAPGLPDPLAREFIKPHLRTSHISKFRREKNGGGRGEGGSMSRRIRTEGHEIRPRFHIGGKEPGSYRETSRTPPWCLLPWRWPLRLHE</sequence>
<reference evidence="2" key="1">
    <citation type="journal article" date="2021" name="IMA Fungus">
        <title>Genomic characterization of three marine fungi, including Emericellopsis atlantica sp. nov. with signatures of a generalist lifestyle and marine biomass degradation.</title>
        <authorList>
            <person name="Hagestad O.C."/>
            <person name="Hou L."/>
            <person name="Andersen J.H."/>
            <person name="Hansen E.H."/>
            <person name="Altermark B."/>
            <person name="Li C."/>
            <person name="Kuhnert E."/>
            <person name="Cox R.J."/>
            <person name="Crous P.W."/>
            <person name="Spatafora J.W."/>
            <person name="Lail K."/>
            <person name="Amirebrahimi M."/>
            <person name="Lipzen A."/>
            <person name="Pangilinan J."/>
            <person name="Andreopoulos W."/>
            <person name="Hayes R.D."/>
            <person name="Ng V."/>
            <person name="Grigoriev I.V."/>
            <person name="Jackson S.A."/>
            <person name="Sutton T.D.S."/>
            <person name="Dobson A.D.W."/>
            <person name="Rama T."/>
        </authorList>
    </citation>
    <scope>NUCLEOTIDE SEQUENCE</scope>
    <source>
        <strain evidence="2">TRa018bII</strain>
    </source>
</reference>
<dbReference type="EMBL" id="MU251705">
    <property type="protein sequence ID" value="KAG9230061.1"/>
    <property type="molecule type" value="Genomic_DNA"/>
</dbReference>
<evidence type="ECO:0000313" key="2">
    <source>
        <dbReference type="EMBL" id="KAG9230061.1"/>
    </source>
</evidence>
<proteinExistence type="predicted"/>